<evidence type="ECO:0000256" key="9">
    <source>
        <dbReference type="PROSITE-ProRule" id="PRU00282"/>
    </source>
</evidence>
<sequence length="460" mass="49229">MPHPATASPGEGESATISPVLPSANAYPDTLSNDELRQRADLPHPDPGAAVDLRVEQMRVQADSSSEGARQEQRLEPPKGWLHFVAGGVGGMCAGCITAPLDVVKTRLQSDLFQKKAASVAASSGSSEGLWAATKRLSYTFVETGHLLKEIAAKEGPRALFKGLGPTLVGAVPARSINFYTYGNGKILLAEKLNNGRETPIIHLAAASLAGVTTATATNPIWVVKTRLQLESHAVEKAAKEVRAAAVRRSPLLTGQSSQTVRSAARSMALAQDQAFFRPARSPPRPSTNSLKMTLQIVRQEGVRGLYKGLSASYLGVAEGTIQWVLYERLKKASASATADKDSLSGKLMGTIGSAGLAKFTASLITYPHEVIRTRLRQQDSNGVRKYTGLLQTIKLVWKEEGAASLYGGLSAHLMRVVPNAAVMFSIYEIALRVAGQAQLRERQERQAREDRGRDASSAA</sequence>
<dbReference type="GO" id="GO:0005743">
    <property type="term" value="C:mitochondrial inner membrane"/>
    <property type="evidence" value="ECO:0007669"/>
    <property type="project" value="UniProtKB-SubCell"/>
</dbReference>
<dbReference type="Pfam" id="PF00153">
    <property type="entry name" value="Mito_carr"/>
    <property type="match status" value="4"/>
</dbReference>
<dbReference type="RefSeq" id="XP_025349363.1">
    <property type="nucleotide sequence ID" value="XM_025490193.1"/>
</dbReference>
<dbReference type="SUPFAM" id="SSF103506">
    <property type="entry name" value="Mitochondrial carrier"/>
    <property type="match status" value="1"/>
</dbReference>
<evidence type="ECO:0000256" key="5">
    <source>
        <dbReference type="ARBA" id="ARBA00022792"/>
    </source>
</evidence>
<keyword evidence="5" id="KW-0999">Mitochondrion inner membrane</keyword>
<keyword evidence="4" id="KW-0677">Repeat</keyword>
<evidence type="ECO:0000256" key="6">
    <source>
        <dbReference type="ARBA" id="ARBA00022989"/>
    </source>
</evidence>
<evidence type="ECO:0000256" key="4">
    <source>
        <dbReference type="ARBA" id="ARBA00022737"/>
    </source>
</evidence>
<keyword evidence="13" id="KW-1185">Reference proteome</keyword>
<dbReference type="OrthoDB" id="269120at2759"/>
<evidence type="ECO:0000256" key="2">
    <source>
        <dbReference type="ARBA" id="ARBA00022448"/>
    </source>
</evidence>
<comment type="subcellular location">
    <subcellularLocation>
        <location evidence="1">Mitochondrion inner membrane</location>
        <topology evidence="1">Multi-pass membrane protein</topology>
    </subcellularLocation>
</comment>
<keyword evidence="6" id="KW-1133">Transmembrane helix</keyword>
<dbReference type="InterPro" id="IPR002067">
    <property type="entry name" value="MCP"/>
</dbReference>
<feature type="repeat" description="Solcar" evidence="9">
    <location>
        <begin position="346"/>
        <end position="434"/>
    </location>
</feature>
<feature type="repeat" description="Solcar" evidence="9">
    <location>
        <begin position="78"/>
        <end position="188"/>
    </location>
</feature>
<evidence type="ECO:0000256" key="3">
    <source>
        <dbReference type="ARBA" id="ARBA00022692"/>
    </source>
</evidence>
<keyword evidence="8 9" id="KW-0472">Membrane</keyword>
<dbReference type="Gene3D" id="1.50.40.10">
    <property type="entry name" value="Mitochondrial carrier domain"/>
    <property type="match status" value="2"/>
</dbReference>
<accession>A0A316UCV4</accession>
<dbReference type="GeneID" id="37011927"/>
<dbReference type="InterPro" id="IPR018108">
    <property type="entry name" value="MCP_transmembrane"/>
</dbReference>
<dbReference type="PROSITE" id="PS50920">
    <property type="entry name" value="SOLCAR"/>
    <property type="match status" value="3"/>
</dbReference>
<name>A0A316UCV4_9BASI</name>
<dbReference type="AlphaFoldDB" id="A0A316UCV4"/>
<comment type="similarity">
    <text evidence="10">Belongs to the mitochondrial carrier (TC 2.A.29) family.</text>
</comment>
<evidence type="ECO:0000256" key="10">
    <source>
        <dbReference type="RuleBase" id="RU000488"/>
    </source>
</evidence>
<protein>
    <submittedName>
        <fullName evidence="12">Mitochondrial carrier</fullName>
    </submittedName>
</protein>
<proteinExistence type="inferred from homology"/>
<dbReference type="PANTHER" id="PTHR45829:SF4">
    <property type="entry name" value="MITOCHONDRIAL CARRIER PROTEIN RIM2"/>
    <property type="match status" value="1"/>
</dbReference>
<reference evidence="12 13" key="1">
    <citation type="journal article" date="2018" name="Mol. Biol. Evol.">
        <title>Broad Genomic Sampling Reveals a Smut Pathogenic Ancestry of the Fungal Clade Ustilaginomycotina.</title>
        <authorList>
            <person name="Kijpornyongpan T."/>
            <person name="Mondo S.J."/>
            <person name="Barry K."/>
            <person name="Sandor L."/>
            <person name="Lee J."/>
            <person name="Lipzen A."/>
            <person name="Pangilinan J."/>
            <person name="LaButti K."/>
            <person name="Hainaut M."/>
            <person name="Henrissat B."/>
            <person name="Grigoriev I.V."/>
            <person name="Spatafora J.W."/>
            <person name="Aime M.C."/>
        </authorList>
    </citation>
    <scope>NUCLEOTIDE SEQUENCE [LARGE SCALE GENOMIC DNA]</scope>
    <source>
        <strain evidence="12 13">MCA 4718</strain>
    </source>
</reference>
<gene>
    <name evidence="12" type="ORF">BCV69DRAFT_246210</name>
</gene>
<evidence type="ECO:0000313" key="12">
    <source>
        <dbReference type="EMBL" id="PWN22203.1"/>
    </source>
</evidence>
<feature type="compositionally biased region" description="Basic and acidic residues" evidence="11">
    <location>
        <begin position="34"/>
        <end position="44"/>
    </location>
</feature>
<dbReference type="PRINTS" id="PR00926">
    <property type="entry name" value="MITOCARRIER"/>
</dbReference>
<dbReference type="EMBL" id="KZ819323">
    <property type="protein sequence ID" value="PWN22203.1"/>
    <property type="molecule type" value="Genomic_DNA"/>
</dbReference>
<dbReference type="GO" id="GO:0015218">
    <property type="term" value="F:pyrimidine nucleotide transmembrane transporter activity"/>
    <property type="evidence" value="ECO:0007669"/>
    <property type="project" value="InterPro"/>
</dbReference>
<feature type="repeat" description="Solcar" evidence="9">
    <location>
        <begin position="198"/>
        <end position="333"/>
    </location>
</feature>
<dbReference type="InterPro" id="IPR049562">
    <property type="entry name" value="SLC25A33/36-like"/>
</dbReference>
<evidence type="ECO:0000256" key="7">
    <source>
        <dbReference type="ARBA" id="ARBA00023128"/>
    </source>
</evidence>
<evidence type="ECO:0000256" key="1">
    <source>
        <dbReference type="ARBA" id="ARBA00004448"/>
    </source>
</evidence>
<evidence type="ECO:0000313" key="13">
    <source>
        <dbReference type="Proteomes" id="UP000245942"/>
    </source>
</evidence>
<dbReference type="Proteomes" id="UP000245942">
    <property type="component" value="Unassembled WGS sequence"/>
</dbReference>
<keyword evidence="3 9" id="KW-0812">Transmembrane</keyword>
<organism evidence="12 13">
    <name type="scientific">Pseudomicrostroma glucosiphilum</name>
    <dbReference type="NCBI Taxonomy" id="1684307"/>
    <lineage>
        <taxon>Eukaryota</taxon>
        <taxon>Fungi</taxon>
        <taxon>Dikarya</taxon>
        <taxon>Basidiomycota</taxon>
        <taxon>Ustilaginomycotina</taxon>
        <taxon>Exobasidiomycetes</taxon>
        <taxon>Microstromatales</taxon>
        <taxon>Microstromatales incertae sedis</taxon>
        <taxon>Pseudomicrostroma</taxon>
    </lineage>
</organism>
<feature type="region of interest" description="Disordered" evidence="11">
    <location>
        <begin position="1"/>
        <end position="49"/>
    </location>
</feature>
<dbReference type="InterPro" id="IPR023395">
    <property type="entry name" value="MCP_dom_sf"/>
</dbReference>
<dbReference type="GO" id="GO:1990519">
    <property type="term" value="P:pyrimidine nucleotide import into mitochondrion"/>
    <property type="evidence" value="ECO:0007669"/>
    <property type="project" value="TreeGrafter"/>
</dbReference>
<keyword evidence="7" id="KW-0496">Mitochondrion</keyword>
<evidence type="ECO:0000256" key="8">
    <source>
        <dbReference type="ARBA" id="ARBA00023136"/>
    </source>
</evidence>
<evidence type="ECO:0000256" key="11">
    <source>
        <dbReference type="SAM" id="MobiDB-lite"/>
    </source>
</evidence>
<dbReference type="STRING" id="1684307.A0A316UCV4"/>
<keyword evidence="2 10" id="KW-0813">Transport</keyword>
<dbReference type="PANTHER" id="PTHR45829">
    <property type="entry name" value="MITOCHONDRIAL CARRIER PROTEIN RIM2"/>
    <property type="match status" value="1"/>
</dbReference>